<proteinExistence type="predicted"/>
<dbReference type="EMBL" id="LJIG01002727">
    <property type="protein sequence ID" value="KRT84213.1"/>
    <property type="molecule type" value="Genomic_DNA"/>
</dbReference>
<dbReference type="FunFam" id="1.20.80.10:FF:000017">
    <property type="entry name" value="Golgi resident protein GCP60"/>
    <property type="match status" value="1"/>
</dbReference>
<keyword evidence="1" id="KW-0175">Coiled coil</keyword>
<dbReference type="PROSITE" id="PS51228">
    <property type="entry name" value="ACB_2"/>
    <property type="match status" value="1"/>
</dbReference>
<organism evidence="3 4">
    <name type="scientific">Oryctes borbonicus</name>
    <dbReference type="NCBI Taxonomy" id="1629725"/>
    <lineage>
        <taxon>Eukaryota</taxon>
        <taxon>Metazoa</taxon>
        <taxon>Ecdysozoa</taxon>
        <taxon>Arthropoda</taxon>
        <taxon>Hexapoda</taxon>
        <taxon>Insecta</taxon>
        <taxon>Pterygota</taxon>
        <taxon>Neoptera</taxon>
        <taxon>Endopterygota</taxon>
        <taxon>Coleoptera</taxon>
        <taxon>Polyphaga</taxon>
        <taxon>Scarabaeiformia</taxon>
        <taxon>Scarabaeidae</taxon>
        <taxon>Dynastinae</taxon>
        <taxon>Oryctes</taxon>
    </lineage>
</organism>
<dbReference type="Gene3D" id="1.20.80.10">
    <property type="match status" value="1"/>
</dbReference>
<dbReference type="OrthoDB" id="5839451at2759"/>
<sequence length="319" mass="37191">MQPIVIERKRPIILKHIKILNLCFKEKERSMLVELVVYFLCQLALRLHTSYLKMAADTVSSQLTESVSNLTIHTKTVETQDVDDLECHDIKYGLPLLDVYKLALCFYKEKEGKAVHFSYEDKLQLVAFTQQVIHGPFTEAVHKLPPLGALDVVGKDRRLAWQKLGNLTSDQARAGFVELLSRKCALFSTFIEAHRREKKEKQRLAKEAEKQKILEEQERLIREAEEKIQQEQREKEESIKRQIQQALNEQTYDQFRKYAEQHYPGDPEKQGALVKQLQEQHYIQYMQQLQAVQKSVTAVKQEINNENNSEESAKKVSHC</sequence>
<dbReference type="PANTHER" id="PTHR22973">
    <property type="entry name" value="LD35087P"/>
    <property type="match status" value="1"/>
</dbReference>
<name>A0A0T6BAA4_9SCAR</name>
<keyword evidence="4" id="KW-1185">Reference proteome</keyword>
<dbReference type="InterPro" id="IPR000582">
    <property type="entry name" value="Acyl-CoA-binding_protein"/>
</dbReference>
<evidence type="ECO:0000256" key="1">
    <source>
        <dbReference type="SAM" id="Coils"/>
    </source>
</evidence>
<protein>
    <recommendedName>
        <fullName evidence="2">ACB domain-containing protein</fullName>
    </recommendedName>
</protein>
<dbReference type="GO" id="GO:0000062">
    <property type="term" value="F:fatty-acyl-CoA binding"/>
    <property type="evidence" value="ECO:0007669"/>
    <property type="project" value="InterPro"/>
</dbReference>
<dbReference type="PANTHER" id="PTHR22973:SF12">
    <property type="entry name" value="LD35087P"/>
    <property type="match status" value="1"/>
</dbReference>
<feature type="domain" description="ACB" evidence="2">
    <location>
        <begin position="96"/>
        <end position="189"/>
    </location>
</feature>
<dbReference type="Proteomes" id="UP000051574">
    <property type="component" value="Unassembled WGS sequence"/>
</dbReference>
<gene>
    <name evidence="3" type="ORF">AMK59_844</name>
</gene>
<dbReference type="Pfam" id="PF00887">
    <property type="entry name" value="ACBP"/>
    <property type="match status" value="1"/>
</dbReference>
<reference evidence="3 4" key="1">
    <citation type="submission" date="2015-09" db="EMBL/GenBank/DDBJ databases">
        <title>Draft genome of the scarab beetle Oryctes borbonicus.</title>
        <authorList>
            <person name="Meyer J.M."/>
            <person name="Markov G.V."/>
            <person name="Baskaran P."/>
            <person name="Herrmann M."/>
            <person name="Sommer R.J."/>
            <person name="Roedelsperger C."/>
        </authorList>
    </citation>
    <scope>NUCLEOTIDE SEQUENCE [LARGE SCALE GENOMIC DNA]</scope>
    <source>
        <strain evidence="3">OB123</strain>
        <tissue evidence="3">Whole animal</tissue>
    </source>
</reference>
<dbReference type="InterPro" id="IPR035984">
    <property type="entry name" value="Acyl-CoA-binding_sf"/>
</dbReference>
<comment type="caution">
    <text evidence="3">The sequence shown here is derived from an EMBL/GenBank/DDBJ whole genome shotgun (WGS) entry which is preliminary data.</text>
</comment>
<dbReference type="GO" id="GO:0000139">
    <property type="term" value="C:Golgi membrane"/>
    <property type="evidence" value="ECO:0007669"/>
    <property type="project" value="TreeGrafter"/>
</dbReference>
<evidence type="ECO:0000313" key="3">
    <source>
        <dbReference type="EMBL" id="KRT84213.1"/>
    </source>
</evidence>
<feature type="coiled-coil region" evidence="1">
    <location>
        <begin position="191"/>
        <end position="249"/>
    </location>
</feature>
<dbReference type="InterPro" id="IPR014352">
    <property type="entry name" value="FERM/acyl-CoA-bd_prot_sf"/>
</dbReference>
<evidence type="ECO:0000313" key="4">
    <source>
        <dbReference type="Proteomes" id="UP000051574"/>
    </source>
</evidence>
<dbReference type="InterPro" id="IPR052269">
    <property type="entry name" value="Golgi-PI4KB_interaction"/>
</dbReference>
<dbReference type="SUPFAM" id="SSF47027">
    <property type="entry name" value="Acyl-CoA binding protein"/>
    <property type="match status" value="1"/>
</dbReference>
<dbReference type="AlphaFoldDB" id="A0A0T6BAA4"/>
<accession>A0A0T6BAA4</accession>
<evidence type="ECO:0000259" key="2">
    <source>
        <dbReference type="PROSITE" id="PS51228"/>
    </source>
</evidence>